<dbReference type="InterPro" id="IPR003265">
    <property type="entry name" value="HhH-GPD_domain"/>
</dbReference>
<evidence type="ECO:0000313" key="4">
    <source>
        <dbReference type="EMBL" id="CAD1830039.1"/>
    </source>
</evidence>
<dbReference type="SUPFAM" id="SSF48150">
    <property type="entry name" value="DNA-glycosylase"/>
    <property type="match status" value="1"/>
</dbReference>
<evidence type="ECO:0000256" key="2">
    <source>
        <dbReference type="ARBA" id="ARBA00023242"/>
    </source>
</evidence>
<reference evidence="4" key="1">
    <citation type="submission" date="2020-07" db="EMBL/GenBank/DDBJ databases">
        <authorList>
            <person name="Lin J."/>
        </authorList>
    </citation>
    <scope>NUCLEOTIDE SEQUENCE</scope>
</reference>
<dbReference type="Pfam" id="PF00730">
    <property type="entry name" value="HhH-GPD"/>
    <property type="match status" value="1"/>
</dbReference>
<dbReference type="AlphaFoldDB" id="A0A6V7PGP4"/>
<dbReference type="GO" id="GO:0006284">
    <property type="term" value="P:base-excision repair"/>
    <property type="evidence" value="ECO:0007669"/>
    <property type="project" value="InterPro"/>
</dbReference>
<feature type="domain" description="HhH-GPD" evidence="3">
    <location>
        <begin position="72"/>
        <end position="178"/>
    </location>
</feature>
<dbReference type="PANTHER" id="PTHR15074">
    <property type="entry name" value="METHYL-CPG-BINDING PROTEIN"/>
    <property type="match status" value="1"/>
</dbReference>
<dbReference type="InterPro" id="IPR011257">
    <property type="entry name" value="DNA_glycosylase"/>
</dbReference>
<protein>
    <recommendedName>
        <fullName evidence="3">HhH-GPD domain-containing protein</fullName>
    </recommendedName>
</protein>
<dbReference type="PANTHER" id="PTHR15074:SF0">
    <property type="entry name" value="METHYL-CPG-BINDING DOMAIN PROTEIN 4-LIKE PROTEIN"/>
    <property type="match status" value="1"/>
</dbReference>
<dbReference type="GO" id="GO:0005634">
    <property type="term" value="C:nucleus"/>
    <property type="evidence" value="ECO:0007669"/>
    <property type="project" value="UniProtKB-SubCell"/>
</dbReference>
<evidence type="ECO:0000259" key="3">
    <source>
        <dbReference type="Pfam" id="PF00730"/>
    </source>
</evidence>
<name>A0A6V7PGP4_ANACO</name>
<organism evidence="4">
    <name type="scientific">Ananas comosus var. bracteatus</name>
    <name type="common">red pineapple</name>
    <dbReference type="NCBI Taxonomy" id="296719"/>
    <lineage>
        <taxon>Eukaryota</taxon>
        <taxon>Viridiplantae</taxon>
        <taxon>Streptophyta</taxon>
        <taxon>Embryophyta</taxon>
        <taxon>Tracheophyta</taxon>
        <taxon>Spermatophyta</taxon>
        <taxon>Magnoliopsida</taxon>
        <taxon>Liliopsida</taxon>
        <taxon>Poales</taxon>
        <taxon>Bromeliaceae</taxon>
        <taxon>Bromelioideae</taxon>
        <taxon>Ananas</taxon>
    </lineage>
</organism>
<dbReference type="InterPro" id="IPR045138">
    <property type="entry name" value="MeCP2/MBD4"/>
</dbReference>
<keyword evidence="2" id="KW-0539">Nucleus</keyword>
<sequence length="193" mass="22465">MKKKQQQQQQQQKQQEQRCYRLLSAAEKRSDAYKRVAAADRLQLQRRALRSPHNLLQEEHSFDPWRVLVICILLNLTKGTQVRDALPSLFNLCPTAEATTSVATKEIEKVIKSLGMQRRRAKLIKRFTKEYLSHDWTHVTQLCGVGKYAADAYAIFCAGKPDSVIPRDHKLVDYWKFLHSRKTTINRQGLIIY</sequence>
<comment type="subcellular location">
    <subcellularLocation>
        <location evidence="1">Nucleus</location>
    </subcellularLocation>
</comment>
<accession>A0A6V7PGP4</accession>
<gene>
    <name evidence="4" type="ORF">CB5_LOCUS13250</name>
</gene>
<dbReference type="GO" id="GO:0003824">
    <property type="term" value="F:catalytic activity"/>
    <property type="evidence" value="ECO:0007669"/>
    <property type="project" value="InterPro"/>
</dbReference>
<dbReference type="Gene3D" id="1.10.340.30">
    <property type="entry name" value="Hypothetical protein, domain 2"/>
    <property type="match status" value="1"/>
</dbReference>
<dbReference type="GO" id="GO:0003677">
    <property type="term" value="F:DNA binding"/>
    <property type="evidence" value="ECO:0007669"/>
    <property type="project" value="InterPro"/>
</dbReference>
<dbReference type="EMBL" id="LR862130">
    <property type="protein sequence ID" value="CAD1830039.1"/>
    <property type="molecule type" value="Genomic_DNA"/>
</dbReference>
<evidence type="ECO:0000256" key="1">
    <source>
        <dbReference type="ARBA" id="ARBA00004123"/>
    </source>
</evidence>
<proteinExistence type="predicted"/>